<feature type="signal peptide" evidence="8">
    <location>
        <begin position="1"/>
        <end position="25"/>
    </location>
</feature>
<evidence type="ECO:0000256" key="4">
    <source>
        <dbReference type="ARBA" id="ARBA00022840"/>
    </source>
</evidence>
<keyword evidence="4" id="KW-0067">ATP-binding</keyword>
<sequence>MKYHVPLISSVLLLWLSAVCMLAAAEVPPGGCQQERCGNVEIPYPFGITGSKCALDDSFTIDCKVVGGDDAKAEQRQVSLLQDSQNNHTVFRFSYMDNKIFIIGCDILAIFVGGDMIAHQVAEALTYLHNWAFPPILHGDVKSDNILMDHNYTVKISDFGSSTLAPSNEAQFMSRVQGTFGYLDPEYMQTGRLTAKSDVYSFGVVILELLTRKKPLNLQRPEDEDTIVGKFMFGTDEQRISYMDDQIKSDSNMMIINDISDLVKQCLDLSGSKRPLMKDVANNLHMLLKRAQGEEASTSSGAQHNLEEEDQFLDQMRRNNSAASQEGGLVSPTPIEEYDIVVSTAGMDAANKKHKKTPATYATLRRTIKAKKGRDGFEPPSAEGPTMRSKKARSATASTPANEMESWHGTLRHPSCRGDGELLLAKSSDHHQQVEGSSSLNNQPVFHG</sequence>
<reference evidence="10" key="2">
    <citation type="submission" date="2021-12" db="EMBL/GenBank/DDBJ databases">
        <title>Resequencing data analysis of finger millet.</title>
        <authorList>
            <person name="Hatakeyama M."/>
            <person name="Aluri S."/>
            <person name="Balachadran M.T."/>
            <person name="Sivarajan S.R."/>
            <person name="Poveda L."/>
            <person name="Shimizu-Inatsugi R."/>
            <person name="Schlapbach R."/>
            <person name="Sreeman S.M."/>
            <person name="Shimizu K.K."/>
        </authorList>
    </citation>
    <scope>NUCLEOTIDE SEQUENCE</scope>
</reference>
<dbReference type="Pfam" id="PF13947">
    <property type="entry name" value="GUB_WAK_bind"/>
    <property type="match status" value="1"/>
</dbReference>
<protein>
    <recommendedName>
        <fullName evidence="9">Protein kinase domain-containing protein</fullName>
    </recommendedName>
</protein>
<keyword evidence="2 8" id="KW-0732">Signal</keyword>
<dbReference type="GO" id="GO:0030247">
    <property type="term" value="F:polysaccharide binding"/>
    <property type="evidence" value="ECO:0007669"/>
    <property type="project" value="InterPro"/>
</dbReference>
<dbReference type="EMBL" id="BQKI01000088">
    <property type="protein sequence ID" value="GJN35373.1"/>
    <property type="molecule type" value="Genomic_DNA"/>
</dbReference>
<dbReference type="PROSITE" id="PS50011">
    <property type="entry name" value="PROTEIN_KINASE_DOM"/>
    <property type="match status" value="1"/>
</dbReference>
<accession>A0AAV5FKG6</accession>
<dbReference type="SMART" id="SM00220">
    <property type="entry name" value="S_TKc"/>
    <property type="match status" value="1"/>
</dbReference>
<gene>
    <name evidence="10" type="primary">gb24142</name>
    <name evidence="10" type="ORF">PR202_gb24142</name>
</gene>
<comment type="caution">
    <text evidence="10">The sequence shown here is derived from an EMBL/GenBank/DDBJ whole genome shotgun (WGS) entry which is preliminary data.</text>
</comment>
<evidence type="ECO:0000313" key="10">
    <source>
        <dbReference type="EMBL" id="GJN35373.1"/>
    </source>
</evidence>
<organism evidence="10 11">
    <name type="scientific">Eleusine coracana subsp. coracana</name>
    <dbReference type="NCBI Taxonomy" id="191504"/>
    <lineage>
        <taxon>Eukaryota</taxon>
        <taxon>Viridiplantae</taxon>
        <taxon>Streptophyta</taxon>
        <taxon>Embryophyta</taxon>
        <taxon>Tracheophyta</taxon>
        <taxon>Spermatophyta</taxon>
        <taxon>Magnoliopsida</taxon>
        <taxon>Liliopsida</taxon>
        <taxon>Poales</taxon>
        <taxon>Poaceae</taxon>
        <taxon>PACMAD clade</taxon>
        <taxon>Chloridoideae</taxon>
        <taxon>Cynodonteae</taxon>
        <taxon>Eleusininae</taxon>
        <taxon>Eleusine</taxon>
    </lineage>
</organism>
<evidence type="ECO:0000256" key="1">
    <source>
        <dbReference type="ARBA" id="ARBA00004479"/>
    </source>
</evidence>
<feature type="region of interest" description="Disordered" evidence="7">
    <location>
        <begin position="371"/>
        <end position="448"/>
    </location>
</feature>
<feature type="chain" id="PRO_5043573900" description="Protein kinase domain-containing protein" evidence="8">
    <location>
        <begin position="26"/>
        <end position="448"/>
    </location>
</feature>
<dbReference type="InterPro" id="IPR011009">
    <property type="entry name" value="Kinase-like_dom_sf"/>
</dbReference>
<dbReference type="SUPFAM" id="SSF56112">
    <property type="entry name" value="Protein kinase-like (PK-like)"/>
    <property type="match status" value="1"/>
</dbReference>
<dbReference type="Proteomes" id="UP001054889">
    <property type="component" value="Unassembled WGS sequence"/>
</dbReference>
<comment type="subcellular location">
    <subcellularLocation>
        <location evidence="1">Membrane</location>
        <topology evidence="1">Single-pass type I membrane protein</topology>
    </subcellularLocation>
</comment>
<dbReference type="InterPro" id="IPR000719">
    <property type="entry name" value="Prot_kinase_dom"/>
</dbReference>
<dbReference type="GO" id="GO:0007166">
    <property type="term" value="P:cell surface receptor signaling pathway"/>
    <property type="evidence" value="ECO:0007669"/>
    <property type="project" value="InterPro"/>
</dbReference>
<evidence type="ECO:0000256" key="6">
    <source>
        <dbReference type="ARBA" id="ARBA00023180"/>
    </source>
</evidence>
<evidence type="ECO:0000259" key="9">
    <source>
        <dbReference type="PROSITE" id="PS50011"/>
    </source>
</evidence>
<dbReference type="PROSITE" id="PS00108">
    <property type="entry name" value="PROTEIN_KINASE_ST"/>
    <property type="match status" value="1"/>
</dbReference>
<dbReference type="FunFam" id="1.10.510.10:FF:000084">
    <property type="entry name" value="Wall-associated receptor kinase 2"/>
    <property type="match status" value="1"/>
</dbReference>
<keyword evidence="6" id="KW-0325">Glycoprotein</keyword>
<dbReference type="GO" id="GO:0005886">
    <property type="term" value="C:plasma membrane"/>
    <property type="evidence" value="ECO:0007669"/>
    <property type="project" value="TreeGrafter"/>
</dbReference>
<evidence type="ECO:0000256" key="3">
    <source>
        <dbReference type="ARBA" id="ARBA00022741"/>
    </source>
</evidence>
<dbReference type="PANTHER" id="PTHR27005">
    <property type="entry name" value="WALL-ASSOCIATED RECEPTOR KINASE-LIKE 21"/>
    <property type="match status" value="1"/>
</dbReference>
<keyword evidence="3" id="KW-0547">Nucleotide-binding</keyword>
<dbReference type="GO" id="GO:0004674">
    <property type="term" value="F:protein serine/threonine kinase activity"/>
    <property type="evidence" value="ECO:0007669"/>
    <property type="project" value="TreeGrafter"/>
</dbReference>
<dbReference type="InterPro" id="IPR025287">
    <property type="entry name" value="WAK_GUB"/>
</dbReference>
<feature type="compositionally biased region" description="Polar residues" evidence="7">
    <location>
        <begin position="434"/>
        <end position="448"/>
    </location>
</feature>
<proteinExistence type="predicted"/>
<evidence type="ECO:0000256" key="8">
    <source>
        <dbReference type="SAM" id="SignalP"/>
    </source>
</evidence>
<evidence type="ECO:0000256" key="5">
    <source>
        <dbReference type="ARBA" id="ARBA00023157"/>
    </source>
</evidence>
<dbReference type="Gene3D" id="1.10.510.10">
    <property type="entry name" value="Transferase(Phosphotransferase) domain 1"/>
    <property type="match status" value="1"/>
</dbReference>
<evidence type="ECO:0000313" key="11">
    <source>
        <dbReference type="Proteomes" id="UP001054889"/>
    </source>
</evidence>
<dbReference type="GO" id="GO:0005524">
    <property type="term" value="F:ATP binding"/>
    <property type="evidence" value="ECO:0007669"/>
    <property type="project" value="UniProtKB-KW"/>
</dbReference>
<keyword evidence="11" id="KW-1185">Reference proteome</keyword>
<dbReference type="PANTHER" id="PTHR27005:SF479">
    <property type="entry name" value="OS06G0706600 PROTEIN"/>
    <property type="match status" value="1"/>
</dbReference>
<name>A0AAV5FKG6_ELECO</name>
<dbReference type="InterPro" id="IPR008271">
    <property type="entry name" value="Ser/Thr_kinase_AS"/>
</dbReference>
<evidence type="ECO:0000256" key="7">
    <source>
        <dbReference type="SAM" id="MobiDB-lite"/>
    </source>
</evidence>
<feature type="domain" description="Protein kinase" evidence="9">
    <location>
        <begin position="1"/>
        <end position="288"/>
    </location>
</feature>
<dbReference type="InterPro" id="IPR045274">
    <property type="entry name" value="WAK-like"/>
</dbReference>
<keyword evidence="5" id="KW-1015">Disulfide bond</keyword>
<dbReference type="AlphaFoldDB" id="A0AAV5FKG6"/>
<dbReference type="Pfam" id="PF00069">
    <property type="entry name" value="Pkinase"/>
    <property type="match status" value="1"/>
</dbReference>
<evidence type="ECO:0000256" key="2">
    <source>
        <dbReference type="ARBA" id="ARBA00022729"/>
    </source>
</evidence>
<reference evidence="10" key="1">
    <citation type="journal article" date="2018" name="DNA Res.">
        <title>Multiple hybrid de novo genome assembly of finger millet, an orphan allotetraploid crop.</title>
        <authorList>
            <person name="Hatakeyama M."/>
            <person name="Aluri S."/>
            <person name="Balachadran M.T."/>
            <person name="Sivarajan S.R."/>
            <person name="Patrignani A."/>
            <person name="Gruter S."/>
            <person name="Poveda L."/>
            <person name="Shimizu-Inatsugi R."/>
            <person name="Baeten J."/>
            <person name="Francoijs K.J."/>
            <person name="Nataraja K.N."/>
            <person name="Reddy Y.A.N."/>
            <person name="Phadnis S."/>
            <person name="Ravikumar R.L."/>
            <person name="Schlapbach R."/>
            <person name="Sreeman S.M."/>
            <person name="Shimizu K.K."/>
        </authorList>
    </citation>
    <scope>NUCLEOTIDE SEQUENCE</scope>
</reference>